<evidence type="ECO:0000313" key="2">
    <source>
        <dbReference type="EMBL" id="EYC23258.1"/>
    </source>
</evidence>
<accession>A0A016V950</accession>
<evidence type="ECO:0000256" key="1">
    <source>
        <dbReference type="SAM" id="MobiDB-lite"/>
    </source>
</evidence>
<protein>
    <submittedName>
        <fullName evidence="2">Uncharacterized protein</fullName>
    </submittedName>
</protein>
<dbReference type="Proteomes" id="UP000024635">
    <property type="component" value="Unassembled WGS sequence"/>
</dbReference>
<organism evidence="2 3">
    <name type="scientific">Ancylostoma ceylanicum</name>
    <dbReference type="NCBI Taxonomy" id="53326"/>
    <lineage>
        <taxon>Eukaryota</taxon>
        <taxon>Metazoa</taxon>
        <taxon>Ecdysozoa</taxon>
        <taxon>Nematoda</taxon>
        <taxon>Chromadorea</taxon>
        <taxon>Rhabditida</taxon>
        <taxon>Rhabditina</taxon>
        <taxon>Rhabditomorpha</taxon>
        <taxon>Strongyloidea</taxon>
        <taxon>Ancylostomatidae</taxon>
        <taxon>Ancylostomatinae</taxon>
        <taxon>Ancylostoma</taxon>
    </lineage>
</organism>
<evidence type="ECO:0000313" key="3">
    <source>
        <dbReference type="Proteomes" id="UP000024635"/>
    </source>
</evidence>
<name>A0A016V950_9BILA</name>
<dbReference type="EMBL" id="JARK01001351">
    <property type="protein sequence ID" value="EYC23258.1"/>
    <property type="molecule type" value="Genomic_DNA"/>
</dbReference>
<dbReference type="AlphaFoldDB" id="A0A016V950"/>
<dbReference type="OrthoDB" id="5876215at2759"/>
<gene>
    <name evidence="2" type="primary">Acey_s0015.g2556</name>
    <name evidence="2" type="ORF">Y032_0015g2556</name>
</gene>
<sequence length="212" mass="24204">MPANTRSRQNKAELIRYSPPNPVPDEQNNNPGGTPPNVPQQVIDSFRALQAVVSTEHENCEQYFHQRSIIIHDIPELPTNTLPSERQSYVEARVSETFDVLGVEAKPLAVFRMGRPSEARPRLAKVILPSRSQYFAILGRVKSLSQTNGYNHLFIRASLTEAERKREFDLRKEALDRNQSSGRKEYVVYRGVVVKVSEIPNLRQAQVRTKRN</sequence>
<comment type="caution">
    <text evidence="2">The sequence shown here is derived from an EMBL/GenBank/DDBJ whole genome shotgun (WGS) entry which is preliminary data.</text>
</comment>
<reference evidence="3" key="1">
    <citation type="journal article" date="2015" name="Nat. Genet.">
        <title>The genome and transcriptome of the zoonotic hookworm Ancylostoma ceylanicum identify infection-specific gene families.</title>
        <authorList>
            <person name="Schwarz E.M."/>
            <person name="Hu Y."/>
            <person name="Antoshechkin I."/>
            <person name="Miller M.M."/>
            <person name="Sternberg P.W."/>
            <person name="Aroian R.V."/>
        </authorList>
    </citation>
    <scope>NUCLEOTIDE SEQUENCE</scope>
    <source>
        <strain evidence="3">HY135</strain>
    </source>
</reference>
<feature type="region of interest" description="Disordered" evidence="1">
    <location>
        <begin position="1"/>
        <end position="40"/>
    </location>
</feature>
<proteinExistence type="predicted"/>
<keyword evidence="3" id="KW-1185">Reference proteome</keyword>